<accession>A0A369UQK1</accession>
<evidence type="ECO:0000313" key="4">
    <source>
        <dbReference type="Proteomes" id="UP000253782"/>
    </source>
</evidence>
<proteinExistence type="predicted"/>
<keyword evidence="2 3" id="KW-0808">Transferase</keyword>
<dbReference type="GO" id="GO:0005829">
    <property type="term" value="C:cytosol"/>
    <property type="evidence" value="ECO:0007669"/>
    <property type="project" value="TreeGrafter"/>
</dbReference>
<dbReference type="CDD" id="cd03789">
    <property type="entry name" value="GT9_LPS_heptosyltransferase"/>
    <property type="match status" value="1"/>
</dbReference>
<dbReference type="Gene3D" id="3.40.50.2000">
    <property type="entry name" value="Glycogen Phosphorylase B"/>
    <property type="match status" value="2"/>
</dbReference>
<dbReference type="GO" id="GO:0008713">
    <property type="term" value="F:ADP-heptose-lipopolysaccharide heptosyltransferase activity"/>
    <property type="evidence" value="ECO:0007669"/>
    <property type="project" value="TreeGrafter"/>
</dbReference>
<protein>
    <submittedName>
        <fullName evidence="3">Lipopolysaccharide heptosyltransferase family protein</fullName>
    </submittedName>
</protein>
<dbReference type="GO" id="GO:0009244">
    <property type="term" value="P:lipopolysaccharide core region biosynthetic process"/>
    <property type="evidence" value="ECO:0007669"/>
    <property type="project" value="TreeGrafter"/>
</dbReference>
<reference evidence="3 4" key="1">
    <citation type="submission" date="2018-07" db="EMBL/GenBank/DDBJ databases">
        <title>Dyella tabacisoli L4-6T, whole genome shotgun sequence.</title>
        <authorList>
            <person name="Zhou X.-K."/>
            <person name="Li W.-J."/>
            <person name="Duan Y.-Q."/>
        </authorList>
    </citation>
    <scope>NUCLEOTIDE SEQUENCE [LARGE SCALE GENOMIC DNA]</scope>
    <source>
        <strain evidence="3 4">L4-6</strain>
    </source>
</reference>
<keyword evidence="1" id="KW-0328">Glycosyltransferase</keyword>
<dbReference type="InterPro" id="IPR051199">
    <property type="entry name" value="LPS_LOS_Heptosyltrfase"/>
</dbReference>
<dbReference type="SUPFAM" id="SSF53756">
    <property type="entry name" value="UDP-Glycosyltransferase/glycogen phosphorylase"/>
    <property type="match status" value="1"/>
</dbReference>
<name>A0A369UQK1_9GAMM</name>
<dbReference type="EMBL" id="QQAH01000006">
    <property type="protein sequence ID" value="RDD82335.1"/>
    <property type="molecule type" value="Genomic_DNA"/>
</dbReference>
<organism evidence="3 4">
    <name type="scientific">Dyella tabacisoli</name>
    <dbReference type="NCBI Taxonomy" id="2282381"/>
    <lineage>
        <taxon>Bacteria</taxon>
        <taxon>Pseudomonadati</taxon>
        <taxon>Pseudomonadota</taxon>
        <taxon>Gammaproteobacteria</taxon>
        <taxon>Lysobacterales</taxon>
        <taxon>Rhodanobacteraceae</taxon>
        <taxon>Dyella</taxon>
    </lineage>
</organism>
<dbReference type="OrthoDB" id="9781892at2"/>
<comment type="caution">
    <text evidence="3">The sequence shown here is derived from an EMBL/GenBank/DDBJ whole genome shotgun (WGS) entry which is preliminary data.</text>
</comment>
<dbReference type="RefSeq" id="WP_114844955.1">
    <property type="nucleotide sequence ID" value="NZ_JBHSPE010000008.1"/>
</dbReference>
<sequence length="370" mass="39872">MSISHSPVVIRFGRLGDILLLQPLLQELHRRYGMPCRLLAVGTWPAPLYAKQPEVGEVIALEAAHRPLLLSVQRCRAVLALRRMRDAPFYICEPEPRALAKIRRMLALAGVAQDHCVFITETSAMSEVHWVDRMLAFGMHTPKAFTAVAKPAAATVAAPRLQVCAAECADLDHWLDTHGLRGHPLVLLQPANKRTIRWSGVRHAADDDKSWPVERWAALTQAVLARRPDARVLLCGSPAEAAYLETIRIACGDPAVITVAGELPLGRLKALLSIAHSMISVDTGPAHIAAAVGCPLVVLFGSGSPLQWMPRSACQSAVSALGGPPLSRRVDAITLAQVIVAWQQLPPRALNIAEAVYQSAGTGVMDHSAG</sequence>
<keyword evidence="4" id="KW-1185">Reference proteome</keyword>
<dbReference type="AlphaFoldDB" id="A0A369UQK1"/>
<dbReference type="Proteomes" id="UP000253782">
    <property type="component" value="Unassembled WGS sequence"/>
</dbReference>
<gene>
    <name evidence="3" type="ORF">DVJ77_07955</name>
</gene>
<evidence type="ECO:0000256" key="2">
    <source>
        <dbReference type="ARBA" id="ARBA00022679"/>
    </source>
</evidence>
<dbReference type="Pfam" id="PF01075">
    <property type="entry name" value="Glyco_transf_9"/>
    <property type="match status" value="1"/>
</dbReference>
<dbReference type="InterPro" id="IPR002201">
    <property type="entry name" value="Glyco_trans_9"/>
</dbReference>
<evidence type="ECO:0000313" key="3">
    <source>
        <dbReference type="EMBL" id="RDD82335.1"/>
    </source>
</evidence>
<dbReference type="PANTHER" id="PTHR30160">
    <property type="entry name" value="TETRAACYLDISACCHARIDE 4'-KINASE-RELATED"/>
    <property type="match status" value="1"/>
</dbReference>
<evidence type="ECO:0000256" key="1">
    <source>
        <dbReference type="ARBA" id="ARBA00022676"/>
    </source>
</evidence>
<dbReference type="PANTHER" id="PTHR30160:SF1">
    <property type="entry name" value="LIPOPOLYSACCHARIDE 1,2-N-ACETYLGLUCOSAMINETRANSFERASE-RELATED"/>
    <property type="match status" value="1"/>
</dbReference>